<dbReference type="Proteomes" id="UP001465976">
    <property type="component" value="Unassembled WGS sequence"/>
</dbReference>
<dbReference type="Pfam" id="PF10551">
    <property type="entry name" value="MULE"/>
    <property type="match status" value="1"/>
</dbReference>
<evidence type="ECO:0000256" key="1">
    <source>
        <dbReference type="PROSITE-ProRule" id="PRU00325"/>
    </source>
</evidence>
<feature type="region of interest" description="Disordered" evidence="2">
    <location>
        <begin position="809"/>
        <end position="891"/>
    </location>
</feature>
<dbReference type="InterPro" id="IPR018289">
    <property type="entry name" value="MULE_transposase_dom"/>
</dbReference>
<proteinExistence type="predicted"/>
<dbReference type="InterPro" id="IPR007527">
    <property type="entry name" value="Znf_SWIM"/>
</dbReference>
<reference evidence="4 5" key="1">
    <citation type="submission" date="2024-02" db="EMBL/GenBank/DDBJ databases">
        <title>A draft genome for the cacao thread blight pathogen Marasmius crinis-equi.</title>
        <authorList>
            <person name="Cohen S.P."/>
            <person name="Baruah I.K."/>
            <person name="Amoako-Attah I."/>
            <person name="Bukari Y."/>
            <person name="Meinhardt L.W."/>
            <person name="Bailey B.A."/>
        </authorList>
    </citation>
    <scope>NUCLEOTIDE SEQUENCE [LARGE SCALE GENOMIC DNA]</scope>
    <source>
        <strain evidence="4 5">GH-76</strain>
    </source>
</reference>
<evidence type="ECO:0000313" key="5">
    <source>
        <dbReference type="Proteomes" id="UP001465976"/>
    </source>
</evidence>
<name>A0ABR3F3C1_9AGAR</name>
<keyword evidence="1" id="KW-0862">Zinc</keyword>
<organism evidence="4 5">
    <name type="scientific">Marasmius crinis-equi</name>
    <dbReference type="NCBI Taxonomy" id="585013"/>
    <lineage>
        <taxon>Eukaryota</taxon>
        <taxon>Fungi</taxon>
        <taxon>Dikarya</taxon>
        <taxon>Basidiomycota</taxon>
        <taxon>Agaricomycotina</taxon>
        <taxon>Agaricomycetes</taxon>
        <taxon>Agaricomycetidae</taxon>
        <taxon>Agaricales</taxon>
        <taxon>Marasmiineae</taxon>
        <taxon>Marasmiaceae</taxon>
        <taxon>Marasmius</taxon>
    </lineage>
</organism>
<dbReference type="PROSITE" id="PS50966">
    <property type="entry name" value="ZF_SWIM"/>
    <property type="match status" value="1"/>
</dbReference>
<evidence type="ECO:0000259" key="3">
    <source>
        <dbReference type="PROSITE" id="PS50966"/>
    </source>
</evidence>
<accession>A0ABR3F3C1</accession>
<protein>
    <recommendedName>
        <fullName evidence="3">SWIM-type domain-containing protein</fullName>
    </recommendedName>
</protein>
<evidence type="ECO:0000313" key="4">
    <source>
        <dbReference type="EMBL" id="KAL0569697.1"/>
    </source>
</evidence>
<comment type="caution">
    <text evidence="4">The sequence shown here is derived from an EMBL/GenBank/DDBJ whole genome shotgun (WGS) entry which is preliminary data.</text>
</comment>
<feature type="compositionally biased region" description="Polar residues" evidence="2">
    <location>
        <begin position="728"/>
        <end position="740"/>
    </location>
</feature>
<feature type="region of interest" description="Disordered" evidence="2">
    <location>
        <begin position="660"/>
        <end position="742"/>
    </location>
</feature>
<keyword evidence="5" id="KW-1185">Reference proteome</keyword>
<keyword evidence="1" id="KW-0479">Metal-binding</keyword>
<evidence type="ECO:0000256" key="2">
    <source>
        <dbReference type="SAM" id="MobiDB-lite"/>
    </source>
</evidence>
<sequence>MDSFDCNGWIHVTIFEGSDEAFITVTHEEDHVHYWRVDIPDDVRSYIEANLALKPNQLWTQITKRFGLSTTFSSKSVYAMWSELTSTEWKLDKDEVRSAKAIIEMASRIDVPRDEKQSLYEVENIPLPEDSSDGFTAVAFALVPLLRKWSGQIREISLDSAWNTNKSHFEIFALLGEVYGSGCPLGFLLIQSTPNHAEGEDGKQKYIESLLKYFKTKWVPKPLCTLTDKDRIEINAFRNCFPNADHQLCFWHCLRAIKTRLSILRRRPAPYDGQRAKAEYDFVDPEFKPLAQMTDEEIRAADLRIPTAAMPTLNVFLAGIPQSQAPPPKDHEKIMIRINGEAVREYQEKVKRGVALTLHADSENLDEAVESLDTDVDQEDGPDWMFESGETTVRDPNYTFCPAPHRKQLLHLFTRHFCQHPFFPNRQGEKRTAATIKRDAAWEMYSFCKKRGLREVWAYMYNSWYCSTMWPLWARSSSPYLSRLRTTMNVENFWKQLKHDQLHRLLHPRLDHLVHILIYDVGPHYINKMNALDPQLRLGRSRPPSPFQRAFRLSWNFLAAQKLREGSIQEYHTDLQTWTCRCGRQMYHRHHLCRHLVHLVLSTEGLGSPSAKFWVQVSRRRKVPLYKHSDIQGTSAALLDTGTITDGDDLDVAQSVLGKRVAEHSPVPPRHVNTPDPSTSHSRNVRPRHSEDPALDDDFDPHELLPEFPAATEDCSPVDLPEIDKSELSQSSSRATTPSNYEEDEIFEEVELAERKMLQRAADLISFGRMIQEQSALPDNPGKAAWFKSIARRDLGRDVSDAVKDIRRHENGRVRRTTWGAQSNGGHKQKAGKEGAAKKPRRKVSASERKRVANTMGYYPIQGEDEVVGEESEGENNSDGVPNHISEGRED</sequence>
<gene>
    <name evidence="4" type="ORF">V5O48_012270</name>
</gene>
<feature type="domain" description="SWIM-type" evidence="3">
    <location>
        <begin position="571"/>
        <end position="604"/>
    </location>
</feature>
<dbReference type="EMBL" id="JBAHYK010001068">
    <property type="protein sequence ID" value="KAL0569697.1"/>
    <property type="molecule type" value="Genomic_DNA"/>
</dbReference>
<keyword evidence="1" id="KW-0863">Zinc-finger</keyword>
<feature type="compositionally biased region" description="Acidic residues" evidence="2">
    <location>
        <begin position="863"/>
        <end position="876"/>
    </location>
</feature>